<keyword evidence="1" id="KW-0862">Zinc</keyword>
<dbReference type="PROSITE" id="PS00028">
    <property type="entry name" value="ZINC_FINGER_C2H2_1"/>
    <property type="match status" value="1"/>
</dbReference>
<evidence type="ECO:0000256" key="1">
    <source>
        <dbReference type="PROSITE-ProRule" id="PRU00042"/>
    </source>
</evidence>
<dbReference type="Gene3D" id="3.30.160.60">
    <property type="entry name" value="Classic Zinc Finger"/>
    <property type="match status" value="1"/>
</dbReference>
<evidence type="ECO:0000259" key="3">
    <source>
        <dbReference type="PROSITE" id="PS50157"/>
    </source>
</evidence>
<dbReference type="SMART" id="SM00355">
    <property type="entry name" value="ZnF_C2H2"/>
    <property type="match status" value="2"/>
</dbReference>
<dbReference type="EMBL" id="UYSU01034128">
    <property type="protein sequence ID" value="VDL93785.1"/>
    <property type="molecule type" value="Genomic_DNA"/>
</dbReference>
<dbReference type="Pfam" id="PF00096">
    <property type="entry name" value="zf-C2H2"/>
    <property type="match status" value="1"/>
</dbReference>
<dbReference type="AlphaFoldDB" id="A0A183ST52"/>
<name>A0A183ST52_SCHSO</name>
<evidence type="ECO:0000313" key="4">
    <source>
        <dbReference type="EMBL" id="VDL93785.1"/>
    </source>
</evidence>
<keyword evidence="1" id="KW-0479">Metal-binding</keyword>
<evidence type="ECO:0000256" key="2">
    <source>
        <dbReference type="SAM" id="MobiDB-lite"/>
    </source>
</evidence>
<dbReference type="Proteomes" id="UP000275846">
    <property type="component" value="Unassembled WGS sequence"/>
</dbReference>
<organism evidence="6">
    <name type="scientific">Schistocephalus solidus</name>
    <name type="common">Tapeworm</name>
    <dbReference type="NCBI Taxonomy" id="70667"/>
    <lineage>
        <taxon>Eukaryota</taxon>
        <taxon>Metazoa</taxon>
        <taxon>Spiralia</taxon>
        <taxon>Lophotrochozoa</taxon>
        <taxon>Platyhelminthes</taxon>
        <taxon>Cestoda</taxon>
        <taxon>Eucestoda</taxon>
        <taxon>Diphyllobothriidea</taxon>
        <taxon>Diphyllobothriidae</taxon>
        <taxon>Schistocephalus</taxon>
    </lineage>
</organism>
<protein>
    <submittedName>
        <fullName evidence="6">C2H2-type domain-containing protein</fullName>
    </submittedName>
</protein>
<reference evidence="6" key="1">
    <citation type="submission" date="2016-06" db="UniProtKB">
        <authorList>
            <consortium name="WormBaseParasite"/>
        </authorList>
    </citation>
    <scope>IDENTIFICATION</scope>
</reference>
<dbReference type="PROSITE" id="PS50157">
    <property type="entry name" value="ZINC_FINGER_C2H2_2"/>
    <property type="match status" value="1"/>
</dbReference>
<keyword evidence="5" id="KW-1185">Reference proteome</keyword>
<dbReference type="WBParaSite" id="SSLN_0000767801-mRNA-1">
    <property type="protein sequence ID" value="SSLN_0000767801-mRNA-1"/>
    <property type="gene ID" value="SSLN_0000767801"/>
</dbReference>
<feature type="region of interest" description="Disordered" evidence="2">
    <location>
        <begin position="116"/>
        <end position="140"/>
    </location>
</feature>
<sequence length="140" mass="14991">MATNTTCPTSKTSVATSGYLPPAISNTTAAPSTSDGDSVLPSPHCDRTFTSHIGLVSHLQIHRTETGELVPGAQRHSGDRRLQCLHCLRAFTHRMGLIGHMRIHESGIHHDASTSCAPMNTSHIPPMSSTTSTRSRAPEN</sequence>
<dbReference type="InterPro" id="IPR013087">
    <property type="entry name" value="Znf_C2H2_type"/>
</dbReference>
<evidence type="ECO:0000313" key="5">
    <source>
        <dbReference type="Proteomes" id="UP000275846"/>
    </source>
</evidence>
<keyword evidence="1" id="KW-0863">Zinc-finger</keyword>
<proteinExistence type="predicted"/>
<reference evidence="4 5" key="2">
    <citation type="submission" date="2018-11" db="EMBL/GenBank/DDBJ databases">
        <authorList>
            <consortium name="Pathogen Informatics"/>
        </authorList>
    </citation>
    <scope>NUCLEOTIDE SEQUENCE [LARGE SCALE GENOMIC DNA]</scope>
    <source>
        <strain evidence="4 5">NST_G2</strain>
    </source>
</reference>
<dbReference type="GO" id="GO:0008270">
    <property type="term" value="F:zinc ion binding"/>
    <property type="evidence" value="ECO:0007669"/>
    <property type="project" value="UniProtKB-KW"/>
</dbReference>
<feature type="domain" description="C2H2-type" evidence="3">
    <location>
        <begin position="82"/>
        <end position="104"/>
    </location>
</feature>
<dbReference type="SUPFAM" id="SSF57667">
    <property type="entry name" value="beta-beta-alpha zinc fingers"/>
    <property type="match status" value="1"/>
</dbReference>
<feature type="compositionally biased region" description="Polar residues" evidence="2">
    <location>
        <begin position="1"/>
        <end position="16"/>
    </location>
</feature>
<accession>A0A183ST52</accession>
<evidence type="ECO:0000313" key="6">
    <source>
        <dbReference type="WBParaSite" id="SSLN_0000767801-mRNA-1"/>
    </source>
</evidence>
<dbReference type="InterPro" id="IPR036236">
    <property type="entry name" value="Znf_C2H2_sf"/>
</dbReference>
<feature type="compositionally biased region" description="Low complexity" evidence="2">
    <location>
        <begin position="128"/>
        <end position="140"/>
    </location>
</feature>
<gene>
    <name evidence="4" type="ORF">SSLN_LOCUS7400</name>
</gene>
<feature type="compositionally biased region" description="Polar residues" evidence="2">
    <location>
        <begin position="24"/>
        <end position="36"/>
    </location>
</feature>
<feature type="region of interest" description="Disordered" evidence="2">
    <location>
        <begin position="1"/>
        <end position="39"/>
    </location>
</feature>